<organism evidence="1 2">
    <name type="scientific">Macroventuria anomochaeta</name>
    <dbReference type="NCBI Taxonomy" id="301207"/>
    <lineage>
        <taxon>Eukaryota</taxon>
        <taxon>Fungi</taxon>
        <taxon>Dikarya</taxon>
        <taxon>Ascomycota</taxon>
        <taxon>Pezizomycotina</taxon>
        <taxon>Dothideomycetes</taxon>
        <taxon>Pleosporomycetidae</taxon>
        <taxon>Pleosporales</taxon>
        <taxon>Pleosporineae</taxon>
        <taxon>Didymellaceae</taxon>
        <taxon>Macroventuria</taxon>
    </lineage>
</organism>
<evidence type="ECO:0000313" key="1">
    <source>
        <dbReference type="EMBL" id="KAF2631371.1"/>
    </source>
</evidence>
<gene>
    <name evidence="1" type="ORF">BU25DRAFT_454826</name>
</gene>
<dbReference type="Proteomes" id="UP000799754">
    <property type="component" value="Unassembled WGS sequence"/>
</dbReference>
<sequence>MDFRATDRCTFSLLACSPSCFKQSHSIVEAASPVVEGYIEGIRALTVFNNNGLYPSFPTIADENRLFSAVLACSEYGKEDEERVTITLRDVSANGGRSAKYSNISVTRARDKDFAEYDASEWEDVSDDTDVSNGSTSDSDDTASFDWNGLREALIPIEELTPLPL</sequence>
<accession>A0ACB6SAP6</accession>
<protein>
    <submittedName>
        <fullName evidence="1">Uncharacterized protein</fullName>
    </submittedName>
</protein>
<name>A0ACB6SAP6_9PLEO</name>
<dbReference type="EMBL" id="MU006704">
    <property type="protein sequence ID" value="KAF2631371.1"/>
    <property type="molecule type" value="Genomic_DNA"/>
</dbReference>
<evidence type="ECO:0000313" key="2">
    <source>
        <dbReference type="Proteomes" id="UP000799754"/>
    </source>
</evidence>
<keyword evidence="2" id="KW-1185">Reference proteome</keyword>
<proteinExistence type="predicted"/>
<reference evidence="1" key="1">
    <citation type="journal article" date="2020" name="Stud. Mycol.">
        <title>101 Dothideomycetes genomes: a test case for predicting lifestyles and emergence of pathogens.</title>
        <authorList>
            <person name="Haridas S."/>
            <person name="Albert R."/>
            <person name="Binder M."/>
            <person name="Bloem J."/>
            <person name="Labutti K."/>
            <person name="Salamov A."/>
            <person name="Andreopoulos B."/>
            <person name="Baker S."/>
            <person name="Barry K."/>
            <person name="Bills G."/>
            <person name="Bluhm B."/>
            <person name="Cannon C."/>
            <person name="Castanera R."/>
            <person name="Culley D."/>
            <person name="Daum C."/>
            <person name="Ezra D."/>
            <person name="Gonzalez J."/>
            <person name="Henrissat B."/>
            <person name="Kuo A."/>
            <person name="Liang C."/>
            <person name="Lipzen A."/>
            <person name="Lutzoni F."/>
            <person name="Magnuson J."/>
            <person name="Mondo S."/>
            <person name="Nolan M."/>
            <person name="Ohm R."/>
            <person name="Pangilinan J."/>
            <person name="Park H.-J."/>
            <person name="Ramirez L."/>
            <person name="Alfaro M."/>
            <person name="Sun H."/>
            <person name="Tritt A."/>
            <person name="Yoshinaga Y."/>
            <person name="Zwiers L.-H."/>
            <person name="Turgeon B."/>
            <person name="Goodwin S."/>
            <person name="Spatafora J."/>
            <person name="Crous P."/>
            <person name="Grigoriev I."/>
        </authorList>
    </citation>
    <scope>NUCLEOTIDE SEQUENCE</scope>
    <source>
        <strain evidence="1">CBS 525.71</strain>
    </source>
</reference>
<comment type="caution">
    <text evidence="1">The sequence shown here is derived from an EMBL/GenBank/DDBJ whole genome shotgun (WGS) entry which is preliminary data.</text>
</comment>